<dbReference type="RefSeq" id="WP_089794018.1">
    <property type="nucleotide sequence ID" value="NZ_FOIU01000002.1"/>
</dbReference>
<dbReference type="Proteomes" id="UP000199469">
    <property type="component" value="Unassembled WGS sequence"/>
</dbReference>
<dbReference type="EMBL" id="FOIU01000002">
    <property type="protein sequence ID" value="SEW43311.1"/>
    <property type="molecule type" value="Genomic_DNA"/>
</dbReference>
<proteinExistence type="predicted"/>
<sequence length="76" mass="8930">MVKTILIFILNFTLLFNNINFPSKYFTMEALLLYKNTTNMEKRGEKPSVKYLLNISIGLHGNNRLVNSIERYKDTK</sequence>
<protein>
    <submittedName>
        <fullName evidence="1">Uncharacterized protein</fullName>
    </submittedName>
</protein>
<evidence type="ECO:0000313" key="1">
    <source>
        <dbReference type="EMBL" id="SEW43311.1"/>
    </source>
</evidence>
<dbReference type="AlphaFoldDB" id="A0A1I0RPW2"/>
<dbReference type="STRING" id="356305.SAMN05421841_3051"/>
<gene>
    <name evidence="1" type="ORF">SAMN05421841_3051</name>
</gene>
<accession>A0A1I0RPW2</accession>
<organism evidence="1 2">
    <name type="scientific">Chryseobacterium wanjuense</name>
    <dbReference type="NCBI Taxonomy" id="356305"/>
    <lineage>
        <taxon>Bacteria</taxon>
        <taxon>Pseudomonadati</taxon>
        <taxon>Bacteroidota</taxon>
        <taxon>Flavobacteriia</taxon>
        <taxon>Flavobacteriales</taxon>
        <taxon>Weeksellaceae</taxon>
        <taxon>Chryseobacterium group</taxon>
        <taxon>Chryseobacterium</taxon>
    </lineage>
</organism>
<evidence type="ECO:0000313" key="2">
    <source>
        <dbReference type="Proteomes" id="UP000199469"/>
    </source>
</evidence>
<reference evidence="2" key="1">
    <citation type="submission" date="2016-10" db="EMBL/GenBank/DDBJ databases">
        <authorList>
            <person name="Varghese N."/>
            <person name="Submissions S."/>
        </authorList>
    </citation>
    <scope>NUCLEOTIDE SEQUENCE [LARGE SCALE GENOMIC DNA]</scope>
    <source>
        <strain evidence="2">DSM 17724</strain>
    </source>
</reference>
<name>A0A1I0RPW2_9FLAO</name>
<keyword evidence="2" id="KW-1185">Reference proteome</keyword>